<dbReference type="Proteomes" id="UP000053176">
    <property type="component" value="Unassembled WGS sequence"/>
</dbReference>
<name>A0A101KRK3_RHILI</name>
<comment type="caution">
    <text evidence="3">The sequence shown here is derived from an EMBL/GenBank/DDBJ whole genome shotgun (WGS) entry which is preliminary data.</text>
</comment>
<feature type="compositionally biased region" description="Basic and acidic residues" evidence="1">
    <location>
        <begin position="1"/>
        <end position="14"/>
    </location>
</feature>
<evidence type="ECO:0000256" key="1">
    <source>
        <dbReference type="SAM" id="MobiDB-lite"/>
    </source>
</evidence>
<dbReference type="Gene3D" id="3.40.50.1010">
    <property type="entry name" value="5'-nuclease"/>
    <property type="match status" value="1"/>
</dbReference>
<feature type="region of interest" description="Disordered" evidence="1">
    <location>
        <begin position="1"/>
        <end position="24"/>
    </location>
</feature>
<dbReference type="Pfam" id="PF12872">
    <property type="entry name" value="OST-HTH"/>
    <property type="match status" value="1"/>
</dbReference>
<dbReference type="OrthoDB" id="9783963at2"/>
<dbReference type="PANTHER" id="PTHR35811:SF1">
    <property type="entry name" value="HTH OST-TYPE DOMAIN-CONTAINING PROTEIN"/>
    <property type="match status" value="1"/>
</dbReference>
<evidence type="ECO:0000313" key="3">
    <source>
        <dbReference type="EMBL" id="KUM25639.1"/>
    </source>
</evidence>
<dbReference type="InterPro" id="IPR025605">
    <property type="entry name" value="OST-HTH/LOTUS_dom"/>
</dbReference>
<dbReference type="Gene3D" id="3.30.420.610">
    <property type="entry name" value="LOTUS domain-like"/>
    <property type="match status" value="1"/>
</dbReference>
<dbReference type="CDD" id="cd11297">
    <property type="entry name" value="PIN_LabA-like_N_1"/>
    <property type="match status" value="1"/>
</dbReference>
<evidence type="ECO:0000259" key="2">
    <source>
        <dbReference type="PROSITE" id="PS51644"/>
    </source>
</evidence>
<proteinExistence type="predicted"/>
<dbReference type="AlphaFoldDB" id="A0A101KRK3"/>
<dbReference type="CDD" id="cd10146">
    <property type="entry name" value="LabA_like_C"/>
    <property type="match status" value="1"/>
</dbReference>
<protein>
    <recommendedName>
        <fullName evidence="2">HTH OST-type domain-containing protein</fullName>
    </recommendedName>
</protein>
<organism evidence="3 4">
    <name type="scientific">Rhizobium loti</name>
    <name type="common">Mesorhizobium loti</name>
    <dbReference type="NCBI Taxonomy" id="381"/>
    <lineage>
        <taxon>Bacteria</taxon>
        <taxon>Pseudomonadati</taxon>
        <taxon>Pseudomonadota</taxon>
        <taxon>Alphaproteobacteria</taxon>
        <taxon>Hyphomicrobiales</taxon>
        <taxon>Phyllobacteriaceae</taxon>
        <taxon>Mesorhizobium</taxon>
    </lineage>
</organism>
<dbReference type="InterPro" id="IPR021139">
    <property type="entry name" value="NYN"/>
</dbReference>
<evidence type="ECO:0000313" key="4">
    <source>
        <dbReference type="Proteomes" id="UP000053176"/>
    </source>
</evidence>
<dbReference type="PROSITE" id="PS51644">
    <property type="entry name" value="HTH_OST"/>
    <property type="match status" value="1"/>
</dbReference>
<gene>
    <name evidence="3" type="ORF">AU467_25315</name>
</gene>
<accession>A0A101KRK3</accession>
<dbReference type="Pfam" id="PF01936">
    <property type="entry name" value="NYN"/>
    <property type="match status" value="1"/>
</dbReference>
<dbReference type="PANTHER" id="PTHR35811">
    <property type="entry name" value="SLR1870 PROTEIN"/>
    <property type="match status" value="1"/>
</dbReference>
<dbReference type="InterPro" id="IPR041966">
    <property type="entry name" value="LOTUS-like"/>
</dbReference>
<dbReference type="EMBL" id="LPWA01000115">
    <property type="protein sequence ID" value="KUM25639.1"/>
    <property type="molecule type" value="Genomic_DNA"/>
</dbReference>
<feature type="domain" description="HTH OST-type" evidence="2">
    <location>
        <begin position="187"/>
        <end position="263"/>
    </location>
</feature>
<dbReference type="GO" id="GO:0004540">
    <property type="term" value="F:RNA nuclease activity"/>
    <property type="evidence" value="ECO:0007669"/>
    <property type="project" value="InterPro"/>
</dbReference>
<reference evidence="3 4" key="1">
    <citation type="submission" date="2015-12" db="EMBL/GenBank/DDBJ databases">
        <title>Draft genome sequence of Mesorhizobium sp. UFLA 01-765, a multitolerant efficient symbiont and plant-growth promoting strain isolated from Zn-mining soil using Leucaena leucocephala as a trap plant.</title>
        <authorList>
            <person name="Rangel W.M."/>
            <person name="Thijs S."/>
            <person name="Longatti S.M."/>
            <person name="Moreira F.M."/>
            <person name="Weyens N."/>
            <person name="Vangronsveld J."/>
            <person name="Van Hamme J.D."/>
            <person name="Bottos E.M."/>
            <person name="Rineau F."/>
        </authorList>
    </citation>
    <scope>NUCLEOTIDE SEQUENCE [LARGE SCALE GENOMIC DNA]</scope>
    <source>
        <strain evidence="3 4">UFLA 01-765</strain>
    </source>
</reference>
<sequence>MRPDPKLHDAHSDPGQDAGTESDAPIGDLSRQVALLIDADNVPRNAIGKVIAEIAKFGQPVERRAYGDFSGPLGQAWEPTLVRYTIDPRHIPIAGRGKNASDIALVIDAMDLLHGGALDAFCIVSSDSDFASLATRIREQHLECYVFGSDCAPERLRQACSRFILLENLKFESARAAGNRKSKPLRPVTDSLRGIRSAIAGLVDDPAGWVQVSLLERELNRRTTDFDARTYGHLSLKDLLSALSRWFVVDSSGDAVARVRMKGTRSVRKVQIDVSAAEGSQSAAFSPNAGPGSD</sequence>